<organism evidence="2 3">
    <name type="scientific">Parasphaerochaeta coccoides (strain ATCC BAA-1237 / DSM 17374 / SPN1)</name>
    <name type="common">Sphaerochaeta coccoides</name>
    <dbReference type="NCBI Taxonomy" id="760011"/>
    <lineage>
        <taxon>Bacteria</taxon>
        <taxon>Pseudomonadati</taxon>
        <taxon>Spirochaetota</taxon>
        <taxon>Spirochaetia</taxon>
        <taxon>Spirochaetales</taxon>
        <taxon>Sphaerochaetaceae</taxon>
        <taxon>Parasphaerochaeta</taxon>
    </lineage>
</organism>
<protein>
    <recommendedName>
        <fullName evidence="4">Outer membrane protein beta-barrel domain-containing protein</fullName>
    </recommendedName>
</protein>
<evidence type="ECO:0000313" key="3">
    <source>
        <dbReference type="Proteomes" id="UP000007939"/>
    </source>
</evidence>
<evidence type="ECO:0000256" key="1">
    <source>
        <dbReference type="SAM" id="SignalP"/>
    </source>
</evidence>
<feature type="chain" id="PRO_5003308587" description="Outer membrane protein beta-barrel domain-containing protein" evidence="1">
    <location>
        <begin position="27"/>
        <end position="374"/>
    </location>
</feature>
<evidence type="ECO:0000313" key="2">
    <source>
        <dbReference type="EMBL" id="AEC02663.1"/>
    </source>
</evidence>
<accession>F4GI65</accession>
<dbReference type="HOGENOM" id="CLU_739446_0_0_12"/>
<keyword evidence="3" id="KW-1185">Reference proteome</keyword>
<reference evidence="2 3" key="2">
    <citation type="journal article" date="2012" name="Stand. Genomic Sci.">
        <title>Complete genome sequence of the termite hindgut bacterium Spirochaeta coccoides type strain (SPN1(T)), reclassification in the genus Sphaerochaeta as Sphaerochaeta coccoides comb. nov. and emendations of the family Spirochaetaceae and the genus Sphaerochaeta.</title>
        <authorList>
            <person name="Abt B."/>
            <person name="Han C."/>
            <person name="Scheuner C."/>
            <person name="Lu M."/>
            <person name="Lapidus A."/>
            <person name="Nolan M."/>
            <person name="Lucas S."/>
            <person name="Hammon N."/>
            <person name="Deshpande S."/>
            <person name="Cheng J.F."/>
            <person name="Tapia R."/>
            <person name="Goodwin L.A."/>
            <person name="Pitluck S."/>
            <person name="Liolios K."/>
            <person name="Pagani I."/>
            <person name="Ivanova N."/>
            <person name="Mavromatis K."/>
            <person name="Mikhailova N."/>
            <person name="Huntemann M."/>
            <person name="Pati A."/>
            <person name="Chen A."/>
            <person name="Palaniappan K."/>
            <person name="Land M."/>
            <person name="Hauser L."/>
            <person name="Brambilla E.M."/>
            <person name="Rohde M."/>
            <person name="Spring S."/>
            <person name="Gronow S."/>
            <person name="Goker M."/>
            <person name="Woyke T."/>
            <person name="Bristow J."/>
            <person name="Eisen J.A."/>
            <person name="Markowitz V."/>
            <person name="Hugenholtz P."/>
            <person name="Kyrpides N.C."/>
            <person name="Klenk H.P."/>
            <person name="Detter J.C."/>
        </authorList>
    </citation>
    <scope>NUCLEOTIDE SEQUENCE [LARGE SCALE GENOMIC DNA]</scope>
    <source>
        <strain evidence="3">ATCC BAA-1237 / DSM 17374 / SPN1</strain>
    </source>
</reference>
<name>F4GI65_PARC1</name>
<dbReference type="KEGG" id="scc:Spico_1460"/>
<feature type="signal peptide" evidence="1">
    <location>
        <begin position="1"/>
        <end position="26"/>
    </location>
</feature>
<keyword evidence="1" id="KW-0732">Signal</keyword>
<dbReference type="STRING" id="760011.Spico_1460"/>
<proteinExistence type="predicted"/>
<reference evidence="3" key="1">
    <citation type="submission" date="2011-04" db="EMBL/GenBank/DDBJ databases">
        <title>The complete genome of Spirochaeta coccoides DSM 17374.</title>
        <authorList>
            <person name="Lucas S."/>
            <person name="Copeland A."/>
            <person name="Lapidus A."/>
            <person name="Bruce D."/>
            <person name="Goodwin L."/>
            <person name="Pitluck S."/>
            <person name="Peters L."/>
            <person name="Kyrpides N."/>
            <person name="Mavromatis K."/>
            <person name="Pagani I."/>
            <person name="Ivanova N."/>
            <person name="Ovchinnikova G."/>
            <person name="Lu M."/>
            <person name="Detter J.C."/>
            <person name="Tapia R."/>
            <person name="Han C."/>
            <person name="Land M."/>
            <person name="Hauser L."/>
            <person name="Markowitz V."/>
            <person name="Cheng J.-F."/>
            <person name="Hugenholtz P."/>
            <person name="Woyke T."/>
            <person name="Wu D."/>
            <person name="Spring S."/>
            <person name="Schroeder M."/>
            <person name="Brambilla E."/>
            <person name="Klenk H.-P."/>
            <person name="Eisen J.A."/>
        </authorList>
    </citation>
    <scope>NUCLEOTIDE SEQUENCE [LARGE SCALE GENOMIC DNA]</scope>
    <source>
        <strain evidence="3">ATCC BAA-1237 / DSM 17374 / SPN1</strain>
    </source>
</reference>
<dbReference type="AlphaFoldDB" id="F4GI65"/>
<evidence type="ECO:0008006" key="4">
    <source>
        <dbReference type="Google" id="ProtNLM"/>
    </source>
</evidence>
<dbReference type="EMBL" id="CP002659">
    <property type="protein sequence ID" value="AEC02663.1"/>
    <property type="molecule type" value="Genomic_DNA"/>
</dbReference>
<sequence>MKIAVMRMRRGSMFVCLCFLFIFAGAKVNAADELKQALSAAVDRIVAVSLRSRTADDSVVTGEVLDMTRDDVTFSPQVRLHGSLKFSGSGGEKVMDMDVHGKSLSVALKKMEDEAIARLRYDGLDILGISISDSTVAYAWRNSLSLTGAPDGMREGDVYHVIDAKGVPHARVRVRRIGSEAESSMIAEGNRTGGEVELDTFWRSTVQPGMSLEPVSPWSVSLSGSAMYLLLDGGYRTWGAGGRITASTVLYQQPLSLLISLGASPLIVDLKGYISYDMMVGIGMDMPLGSRLDSTFTLLQDGSLTASAAIGIGIVPGIGISYVATWRAGYRHQISSSWAWGISGGTDTRVLRSGDTRLDSRTVLAIEPSLTYFF</sequence>
<gene>
    <name evidence="2" type="ordered locus">Spico_1460</name>
</gene>
<dbReference type="Proteomes" id="UP000007939">
    <property type="component" value="Chromosome"/>
</dbReference>